<dbReference type="Proteomes" id="UP000694569">
    <property type="component" value="Unplaced"/>
</dbReference>
<dbReference type="AlphaFoldDB" id="A0A8C5QT82"/>
<dbReference type="GeneTree" id="ENSGT00940000153341"/>
<feature type="region of interest" description="Disordered" evidence="1">
    <location>
        <begin position="1"/>
        <end position="26"/>
    </location>
</feature>
<dbReference type="PANTHER" id="PTHR11544">
    <property type="entry name" value="COLD SHOCK DOMAIN CONTAINING PROTEINS"/>
    <property type="match status" value="1"/>
</dbReference>
<feature type="region of interest" description="Disordered" evidence="1">
    <location>
        <begin position="96"/>
        <end position="217"/>
    </location>
</feature>
<reference evidence="2" key="1">
    <citation type="submission" date="2025-08" db="UniProtKB">
        <authorList>
            <consortium name="Ensembl"/>
        </authorList>
    </citation>
    <scope>IDENTIFICATION</scope>
</reference>
<dbReference type="InterPro" id="IPR050181">
    <property type="entry name" value="Cold_shock_domain"/>
</dbReference>
<sequence length="217" mass="24363">TAGSSKAAAPPSQPRAALENKPAQEPVAAMGEKVIASKVLGPVKWFTMRNEDVFVNQTTVEFDEVEGEKGAEAANVTGPGGVPVQSNKYAADRNHRHYPRHRGGAGEQGRPVRQNMYSGFRPRFRMRPLRQRQPREEVNEEDKENHTDASQGLQSPQRWHHHNYNYRRRCPENTKPQDGKETKVSAPVEGSTPSKIETDHELNAFHTSTFSRAWGSR</sequence>
<evidence type="ECO:0000313" key="2">
    <source>
        <dbReference type="Ensembl" id="ENSLLEP00000042032.1"/>
    </source>
</evidence>
<feature type="compositionally biased region" description="Basic residues" evidence="1">
    <location>
        <begin position="158"/>
        <end position="168"/>
    </location>
</feature>
<feature type="compositionally biased region" description="Basic and acidic residues" evidence="1">
    <location>
        <begin position="133"/>
        <end position="147"/>
    </location>
</feature>
<feature type="compositionally biased region" description="Basic residues" evidence="1">
    <location>
        <begin position="122"/>
        <end position="132"/>
    </location>
</feature>
<proteinExistence type="predicted"/>
<protein>
    <recommendedName>
        <fullName evidence="4">CSD domain-containing protein</fullName>
    </recommendedName>
</protein>
<evidence type="ECO:0000256" key="1">
    <source>
        <dbReference type="SAM" id="MobiDB-lite"/>
    </source>
</evidence>
<accession>A0A8C5QT82</accession>
<feature type="compositionally biased region" description="Polar residues" evidence="1">
    <location>
        <begin position="148"/>
        <end position="157"/>
    </location>
</feature>
<evidence type="ECO:0000313" key="3">
    <source>
        <dbReference type="Proteomes" id="UP000694569"/>
    </source>
</evidence>
<keyword evidence="3" id="KW-1185">Reference proteome</keyword>
<reference evidence="2" key="2">
    <citation type="submission" date="2025-09" db="UniProtKB">
        <authorList>
            <consortium name="Ensembl"/>
        </authorList>
    </citation>
    <scope>IDENTIFICATION</scope>
</reference>
<name>A0A8C5QT82_9ANUR</name>
<feature type="compositionally biased region" description="Basic and acidic residues" evidence="1">
    <location>
        <begin position="169"/>
        <end position="183"/>
    </location>
</feature>
<dbReference type="Ensembl" id="ENSLLET00000043713.1">
    <property type="protein sequence ID" value="ENSLLEP00000042032.1"/>
    <property type="gene ID" value="ENSLLEG00000026140.1"/>
</dbReference>
<organism evidence="2 3">
    <name type="scientific">Leptobrachium leishanense</name>
    <name type="common">Leishan spiny toad</name>
    <dbReference type="NCBI Taxonomy" id="445787"/>
    <lineage>
        <taxon>Eukaryota</taxon>
        <taxon>Metazoa</taxon>
        <taxon>Chordata</taxon>
        <taxon>Craniata</taxon>
        <taxon>Vertebrata</taxon>
        <taxon>Euteleostomi</taxon>
        <taxon>Amphibia</taxon>
        <taxon>Batrachia</taxon>
        <taxon>Anura</taxon>
        <taxon>Pelobatoidea</taxon>
        <taxon>Megophryidae</taxon>
        <taxon>Leptobrachium</taxon>
    </lineage>
</organism>
<evidence type="ECO:0008006" key="4">
    <source>
        <dbReference type="Google" id="ProtNLM"/>
    </source>
</evidence>